<sequence length="112" mass="12502">MRHEVVITVPGHHVDAPAISEYCTCSSSNRESGIVGMVCAIDSHCGCDAASSFWTVIELHRNPQVMGRPCRKYLSNWYAKLRHQPLLNGPNMLLNQISFLGFDVNPLHCTHL</sequence>
<protein>
    <submittedName>
        <fullName evidence="1">Uncharacterized protein</fullName>
    </submittedName>
</protein>
<reference evidence="1 2" key="1">
    <citation type="submission" date="2024-01" db="EMBL/GenBank/DDBJ databases">
        <title>The genomes of 5 underutilized Papilionoideae crops provide insights into root nodulation and disease resistanc.</title>
        <authorList>
            <person name="Jiang F."/>
        </authorList>
    </citation>
    <scope>NUCLEOTIDE SEQUENCE [LARGE SCALE GENOMIC DNA]</scope>
    <source>
        <strain evidence="1">DUOXIRENSHENG_FW03</strain>
        <tissue evidence="1">Leaves</tissue>
    </source>
</reference>
<organism evidence="1 2">
    <name type="scientific">Psophocarpus tetragonolobus</name>
    <name type="common">Winged bean</name>
    <name type="synonym">Dolichos tetragonolobus</name>
    <dbReference type="NCBI Taxonomy" id="3891"/>
    <lineage>
        <taxon>Eukaryota</taxon>
        <taxon>Viridiplantae</taxon>
        <taxon>Streptophyta</taxon>
        <taxon>Embryophyta</taxon>
        <taxon>Tracheophyta</taxon>
        <taxon>Spermatophyta</taxon>
        <taxon>Magnoliopsida</taxon>
        <taxon>eudicotyledons</taxon>
        <taxon>Gunneridae</taxon>
        <taxon>Pentapetalae</taxon>
        <taxon>rosids</taxon>
        <taxon>fabids</taxon>
        <taxon>Fabales</taxon>
        <taxon>Fabaceae</taxon>
        <taxon>Papilionoideae</taxon>
        <taxon>50 kb inversion clade</taxon>
        <taxon>NPAAA clade</taxon>
        <taxon>indigoferoid/millettioid clade</taxon>
        <taxon>Phaseoleae</taxon>
        <taxon>Psophocarpus</taxon>
    </lineage>
</organism>
<name>A0AAN9SU41_PSOTE</name>
<dbReference type="EMBL" id="JAYMYS010000002">
    <property type="protein sequence ID" value="KAK7404690.1"/>
    <property type="molecule type" value="Genomic_DNA"/>
</dbReference>
<evidence type="ECO:0000313" key="2">
    <source>
        <dbReference type="Proteomes" id="UP001386955"/>
    </source>
</evidence>
<dbReference type="AlphaFoldDB" id="A0AAN9SU41"/>
<dbReference type="Proteomes" id="UP001386955">
    <property type="component" value="Unassembled WGS sequence"/>
</dbReference>
<gene>
    <name evidence="1" type="ORF">VNO78_05646</name>
</gene>
<proteinExistence type="predicted"/>
<keyword evidence="2" id="KW-1185">Reference proteome</keyword>
<comment type="caution">
    <text evidence="1">The sequence shown here is derived from an EMBL/GenBank/DDBJ whole genome shotgun (WGS) entry which is preliminary data.</text>
</comment>
<evidence type="ECO:0000313" key="1">
    <source>
        <dbReference type="EMBL" id="KAK7404690.1"/>
    </source>
</evidence>
<accession>A0AAN9SU41</accession>